<evidence type="ECO:0000256" key="1">
    <source>
        <dbReference type="SAM" id="MobiDB-lite"/>
    </source>
</evidence>
<feature type="non-terminal residue" evidence="2">
    <location>
        <position position="1"/>
    </location>
</feature>
<organism evidence="2 3">
    <name type="scientific">Testicularia cyperi</name>
    <dbReference type="NCBI Taxonomy" id="1882483"/>
    <lineage>
        <taxon>Eukaryota</taxon>
        <taxon>Fungi</taxon>
        <taxon>Dikarya</taxon>
        <taxon>Basidiomycota</taxon>
        <taxon>Ustilaginomycotina</taxon>
        <taxon>Ustilaginomycetes</taxon>
        <taxon>Ustilaginales</taxon>
        <taxon>Anthracoideaceae</taxon>
        <taxon>Testicularia</taxon>
    </lineage>
</organism>
<evidence type="ECO:0000313" key="2">
    <source>
        <dbReference type="EMBL" id="PWZ00810.1"/>
    </source>
</evidence>
<protein>
    <submittedName>
        <fullName evidence="2">Uncharacterized protein</fullName>
    </submittedName>
</protein>
<name>A0A317XSG0_9BASI</name>
<dbReference type="InParanoid" id="A0A317XSG0"/>
<sequence length="70" mass="7780">MPNRRGRCYARNQETSGPRLKLITPRQNVFVASPCLSIYLISHSSRELRGPSNPTARQLGPTNGVLQSMV</sequence>
<evidence type="ECO:0000313" key="3">
    <source>
        <dbReference type="Proteomes" id="UP000246740"/>
    </source>
</evidence>
<gene>
    <name evidence="2" type="ORF">BCV70DRAFT_200075</name>
</gene>
<feature type="region of interest" description="Disordered" evidence="1">
    <location>
        <begin position="47"/>
        <end position="70"/>
    </location>
</feature>
<reference evidence="2 3" key="1">
    <citation type="journal article" date="2018" name="Mol. Biol. Evol.">
        <title>Broad Genomic Sampling Reveals a Smut Pathogenic Ancestry of the Fungal Clade Ustilaginomycotina.</title>
        <authorList>
            <person name="Kijpornyongpan T."/>
            <person name="Mondo S.J."/>
            <person name="Barry K."/>
            <person name="Sandor L."/>
            <person name="Lee J."/>
            <person name="Lipzen A."/>
            <person name="Pangilinan J."/>
            <person name="LaButti K."/>
            <person name="Hainaut M."/>
            <person name="Henrissat B."/>
            <person name="Grigoriev I.V."/>
            <person name="Spatafora J.W."/>
            <person name="Aime M.C."/>
        </authorList>
    </citation>
    <scope>NUCLEOTIDE SEQUENCE [LARGE SCALE GENOMIC DNA]</scope>
    <source>
        <strain evidence="2 3">MCA 3645</strain>
    </source>
</reference>
<accession>A0A317XSG0</accession>
<proteinExistence type="predicted"/>
<dbReference type="AlphaFoldDB" id="A0A317XSG0"/>
<feature type="compositionally biased region" description="Polar residues" evidence="1">
    <location>
        <begin position="52"/>
        <end position="70"/>
    </location>
</feature>
<dbReference type="EMBL" id="KZ819192">
    <property type="protein sequence ID" value="PWZ00810.1"/>
    <property type="molecule type" value="Genomic_DNA"/>
</dbReference>
<keyword evidence="3" id="KW-1185">Reference proteome</keyword>
<dbReference type="Proteomes" id="UP000246740">
    <property type="component" value="Unassembled WGS sequence"/>
</dbReference>